<protein>
    <submittedName>
        <fullName evidence="1">Uncharacterized protein</fullName>
    </submittedName>
</protein>
<dbReference type="AlphaFoldDB" id="A0A1E1WUP1"/>
<organism evidence="1">
    <name type="scientific">Pectinophora gossypiella</name>
    <name type="common">Cotton pink bollworm</name>
    <name type="synonym">Depressaria gossypiella</name>
    <dbReference type="NCBI Taxonomy" id="13191"/>
    <lineage>
        <taxon>Eukaryota</taxon>
        <taxon>Metazoa</taxon>
        <taxon>Ecdysozoa</taxon>
        <taxon>Arthropoda</taxon>
        <taxon>Hexapoda</taxon>
        <taxon>Insecta</taxon>
        <taxon>Pterygota</taxon>
        <taxon>Neoptera</taxon>
        <taxon>Endopterygota</taxon>
        <taxon>Lepidoptera</taxon>
        <taxon>Glossata</taxon>
        <taxon>Ditrysia</taxon>
        <taxon>Gelechioidea</taxon>
        <taxon>Gelechiidae</taxon>
        <taxon>Apatetrinae</taxon>
        <taxon>Pectinophora</taxon>
    </lineage>
</organism>
<reference evidence="1" key="1">
    <citation type="submission" date="2015-09" db="EMBL/GenBank/DDBJ databases">
        <title>De novo assembly of Pectinophora gossypiella (Pink Bollworm) gut transcriptome.</title>
        <authorList>
            <person name="Tassone E.E."/>
        </authorList>
    </citation>
    <scope>NUCLEOTIDE SEQUENCE</scope>
</reference>
<dbReference type="EMBL" id="GDQN01000543">
    <property type="protein sequence ID" value="JAT90511.1"/>
    <property type="molecule type" value="Transcribed_RNA"/>
</dbReference>
<sequence>MLSNFDIEFITEMFLDNDSTSTLNRLTVAVADTVVENSENIDMLTDLLYKEHPHSLPTYNSPVARKRRKVYYDETVQNFTDEEFFEKFKIKRSTAEVSNIFFSVAIST</sequence>
<dbReference type="OrthoDB" id="2668416at2759"/>
<accession>A0A1E1WUP1</accession>
<proteinExistence type="predicted"/>
<name>A0A1E1WUP1_PECGO</name>
<evidence type="ECO:0000313" key="1">
    <source>
        <dbReference type="EMBL" id="JAT90511.1"/>
    </source>
</evidence>
<gene>
    <name evidence="1" type="ORF">g.3568</name>
</gene>